<dbReference type="PANTHER" id="PTHR43798:SF31">
    <property type="entry name" value="AB HYDROLASE SUPERFAMILY PROTEIN YCLE"/>
    <property type="match status" value="1"/>
</dbReference>
<evidence type="ECO:0000256" key="1">
    <source>
        <dbReference type="ARBA" id="ARBA00022801"/>
    </source>
</evidence>
<dbReference type="PRINTS" id="PR00412">
    <property type="entry name" value="EPOXHYDRLASE"/>
</dbReference>
<dbReference type="GO" id="GO:0016787">
    <property type="term" value="F:hydrolase activity"/>
    <property type="evidence" value="ECO:0007669"/>
    <property type="project" value="UniProtKB-KW"/>
</dbReference>
<dbReference type="OrthoDB" id="6191536at2"/>
<name>A0A292YLG4_9BACL</name>
<dbReference type="InterPro" id="IPR029058">
    <property type="entry name" value="AB_hydrolase_fold"/>
</dbReference>
<sequence length="351" mass="38852">MTAVSVERKLISTERLGVSYLTGGNPENQPLLLVHGNVSSNLFWDETIQTLSRNYWVLAPDLRGYGETESKPIDATRGVRDWSDDLKSFVEALNIRTPIHMIGWSLGGGIVMQYAIDHSPDVKSLVLINPISPFGFGGTKDVTGTPCYSNFAGSGGGTANPQFVDLLKTGDRGSEHPNSPRNVLNQFYFKPPFRVSSEREEQFVSSMLKTKIGKGFYPGGFETCEEWPGVAPGENGINNAMSPKYLNLSSFAEIGTKCPVLWIRGANDLIVSDQSFFDFGYLGSLGYVPDWPGDQVYPPQPMVSQTRHVLEQYQLNGGKFEEFVMEETGHSPQIENHEMFSDKVLSFLQSV</sequence>
<dbReference type="InterPro" id="IPR050266">
    <property type="entry name" value="AB_hydrolase_sf"/>
</dbReference>
<protein>
    <submittedName>
        <fullName evidence="3">Alpha/beta hydrolase</fullName>
    </submittedName>
</protein>
<feature type="domain" description="AB hydrolase-1" evidence="2">
    <location>
        <begin position="30"/>
        <end position="142"/>
    </location>
</feature>
<gene>
    <name evidence="3" type="ORF">EFBL_1632</name>
</gene>
<evidence type="ECO:0000313" key="3">
    <source>
        <dbReference type="EMBL" id="GAX90006.1"/>
    </source>
</evidence>
<dbReference type="PANTHER" id="PTHR43798">
    <property type="entry name" value="MONOACYLGLYCEROL LIPASE"/>
    <property type="match status" value="1"/>
</dbReference>
<accession>A0A292YLG4</accession>
<dbReference type="EMBL" id="BDUF01000044">
    <property type="protein sequence ID" value="GAX90006.1"/>
    <property type="molecule type" value="Genomic_DNA"/>
</dbReference>
<keyword evidence="4" id="KW-1185">Reference proteome</keyword>
<dbReference type="AlphaFoldDB" id="A0A292YLG4"/>
<dbReference type="Pfam" id="PF00561">
    <property type="entry name" value="Abhydrolase_1"/>
    <property type="match status" value="1"/>
</dbReference>
<organism evidence="3 4">
    <name type="scientific">Effusibacillus lacus</name>
    <dbReference type="NCBI Taxonomy" id="1348429"/>
    <lineage>
        <taxon>Bacteria</taxon>
        <taxon>Bacillati</taxon>
        <taxon>Bacillota</taxon>
        <taxon>Bacilli</taxon>
        <taxon>Bacillales</taxon>
        <taxon>Alicyclobacillaceae</taxon>
        <taxon>Effusibacillus</taxon>
    </lineage>
</organism>
<proteinExistence type="predicted"/>
<reference evidence="4" key="1">
    <citation type="submission" date="2017-07" db="EMBL/GenBank/DDBJ databases">
        <title>Draft genome sequence of Effusibacillus lacus strain skLN1.</title>
        <authorList>
            <person name="Watanabe M."/>
            <person name="Kojima H."/>
            <person name="Fukui M."/>
        </authorList>
    </citation>
    <scope>NUCLEOTIDE SEQUENCE [LARGE SCALE GENOMIC DNA]</scope>
    <source>
        <strain evidence="4">skLN1</strain>
    </source>
</reference>
<comment type="caution">
    <text evidence="3">The sequence shown here is derived from an EMBL/GenBank/DDBJ whole genome shotgun (WGS) entry which is preliminary data.</text>
</comment>
<keyword evidence="1 3" id="KW-0378">Hydrolase</keyword>
<dbReference type="InterPro" id="IPR000073">
    <property type="entry name" value="AB_hydrolase_1"/>
</dbReference>
<dbReference type="InterPro" id="IPR000639">
    <property type="entry name" value="Epox_hydrolase-like"/>
</dbReference>
<dbReference type="PRINTS" id="PR00111">
    <property type="entry name" value="ABHYDROLASE"/>
</dbReference>
<dbReference type="GO" id="GO:0016020">
    <property type="term" value="C:membrane"/>
    <property type="evidence" value="ECO:0007669"/>
    <property type="project" value="TreeGrafter"/>
</dbReference>
<dbReference type="Proteomes" id="UP000217785">
    <property type="component" value="Unassembled WGS sequence"/>
</dbReference>
<dbReference type="SUPFAM" id="SSF53474">
    <property type="entry name" value="alpha/beta-Hydrolases"/>
    <property type="match status" value="1"/>
</dbReference>
<dbReference type="RefSeq" id="WP_096181714.1">
    <property type="nucleotide sequence ID" value="NZ_BDUF01000044.1"/>
</dbReference>
<evidence type="ECO:0000259" key="2">
    <source>
        <dbReference type="Pfam" id="PF00561"/>
    </source>
</evidence>
<dbReference type="Gene3D" id="3.40.50.1820">
    <property type="entry name" value="alpha/beta hydrolase"/>
    <property type="match status" value="1"/>
</dbReference>
<evidence type="ECO:0000313" key="4">
    <source>
        <dbReference type="Proteomes" id="UP000217785"/>
    </source>
</evidence>